<dbReference type="RefSeq" id="WP_232175523.1">
    <property type="nucleotide sequence ID" value="NZ_JAJPWV010000001.1"/>
</dbReference>
<name>A0ABS8U0K5_9SPHI</name>
<gene>
    <name evidence="2" type="ORF">LT679_03260</name>
</gene>
<feature type="region of interest" description="Disordered" evidence="1">
    <location>
        <begin position="197"/>
        <end position="220"/>
    </location>
</feature>
<dbReference type="EMBL" id="JAJPWV010000001">
    <property type="protein sequence ID" value="MCD8739610.1"/>
    <property type="molecule type" value="Genomic_DNA"/>
</dbReference>
<proteinExistence type="predicted"/>
<organism evidence="2 3">
    <name type="scientific">Mucilaginibacter roseus</name>
    <dbReference type="NCBI Taxonomy" id="1528868"/>
    <lineage>
        <taxon>Bacteria</taxon>
        <taxon>Pseudomonadati</taxon>
        <taxon>Bacteroidota</taxon>
        <taxon>Sphingobacteriia</taxon>
        <taxon>Sphingobacteriales</taxon>
        <taxon>Sphingobacteriaceae</taxon>
        <taxon>Mucilaginibacter</taxon>
    </lineage>
</organism>
<comment type="caution">
    <text evidence="2">The sequence shown here is derived from an EMBL/GenBank/DDBJ whole genome shotgun (WGS) entry which is preliminary data.</text>
</comment>
<protein>
    <submittedName>
        <fullName evidence="2">DUF5007 domain-containing protein</fullName>
    </submittedName>
</protein>
<dbReference type="InterPro" id="IPR032173">
    <property type="entry name" value="DUF5007"/>
</dbReference>
<dbReference type="Pfam" id="PF16398">
    <property type="entry name" value="DUF5007"/>
    <property type="match status" value="1"/>
</dbReference>
<accession>A0ABS8U0K5</accession>
<evidence type="ECO:0000256" key="1">
    <source>
        <dbReference type="SAM" id="MobiDB-lite"/>
    </source>
</evidence>
<sequence length="373" mass="42539">MSYKKLNMMPTMYINVKKSIGLMLLACIALSSCKKIFDLPDEKEYLSSRINYNNKTFDPILGRNNVMGGFNGDNSTQPIKFEIINARFGDGRPVTDLFQVRPTYVWTKAYTGLEKSIEEIESKRKLEDHPMFEVRQSGEFILWASSTNELITPRAADTTNFPQDTRYFDVRVTNSGGSAIIRDLSVRPFRERPYEPSDDFNIYSGGPAPHPKSPNNPNSRNYIRPFLNNVIGAQSDQPLRSNDDYKEVVVYIRPVPGGSGNSIRFKFLNKDSVAINPNLFNETKWDRIVHGFNMEKTNEYVQYTVAYPIPLVEVVTNYAPGGSRDHAEFSYSRKGFGGGRTVASFGIDFAIYKKGDWEVVFHFLKENPKFEDE</sequence>
<dbReference type="Proteomes" id="UP001199919">
    <property type="component" value="Unassembled WGS sequence"/>
</dbReference>
<keyword evidence="3" id="KW-1185">Reference proteome</keyword>
<evidence type="ECO:0000313" key="2">
    <source>
        <dbReference type="EMBL" id="MCD8739610.1"/>
    </source>
</evidence>
<dbReference type="PROSITE" id="PS51257">
    <property type="entry name" value="PROKAR_LIPOPROTEIN"/>
    <property type="match status" value="1"/>
</dbReference>
<reference evidence="2 3" key="1">
    <citation type="submission" date="2021-12" db="EMBL/GenBank/DDBJ databases">
        <title>Mucilaginibacter roseus genome.</title>
        <authorList>
            <person name="Ferreira J.R."/>
            <person name="Newman J.D."/>
        </authorList>
    </citation>
    <scope>NUCLEOTIDE SEQUENCE [LARGE SCALE GENOMIC DNA]</scope>
    <source>
        <strain evidence="2 3">LMG 28454</strain>
    </source>
</reference>
<evidence type="ECO:0000313" key="3">
    <source>
        <dbReference type="Proteomes" id="UP001199919"/>
    </source>
</evidence>